<dbReference type="KEGG" id="acj:ACAM_0979"/>
<dbReference type="Proteomes" id="UP000016887">
    <property type="component" value="Chromosome"/>
</dbReference>
<evidence type="ECO:0000313" key="3">
    <source>
        <dbReference type="EMBL" id="BAN90448.1"/>
    </source>
</evidence>
<name>U3TEQ5_9CREN</name>
<dbReference type="STRING" id="1198449.ACAM_0979"/>
<dbReference type="GeneID" id="17110328"/>
<keyword evidence="2" id="KW-0472">Membrane</keyword>
<keyword evidence="4" id="KW-1185">Reference proteome</keyword>
<keyword evidence="2" id="KW-0812">Transmembrane</keyword>
<dbReference type="AlphaFoldDB" id="U3TEQ5"/>
<evidence type="ECO:0000256" key="1">
    <source>
        <dbReference type="SAM" id="MobiDB-lite"/>
    </source>
</evidence>
<evidence type="ECO:0000256" key="2">
    <source>
        <dbReference type="SAM" id="Phobius"/>
    </source>
</evidence>
<feature type="transmembrane region" description="Helical" evidence="2">
    <location>
        <begin position="207"/>
        <end position="228"/>
    </location>
</feature>
<gene>
    <name evidence="3" type="ORF">ACAM_0979</name>
</gene>
<dbReference type="EMBL" id="AP012489">
    <property type="protein sequence ID" value="BAN90448.1"/>
    <property type="molecule type" value="Genomic_DNA"/>
</dbReference>
<feature type="region of interest" description="Disordered" evidence="1">
    <location>
        <begin position="178"/>
        <end position="199"/>
    </location>
</feature>
<dbReference type="RefSeq" id="WP_022541721.1">
    <property type="nucleotide sequence ID" value="NC_022521.1"/>
</dbReference>
<organism evidence="3 4">
    <name type="scientific">Aeropyrum camini SY1 = JCM 12091</name>
    <dbReference type="NCBI Taxonomy" id="1198449"/>
    <lineage>
        <taxon>Archaea</taxon>
        <taxon>Thermoproteota</taxon>
        <taxon>Thermoprotei</taxon>
        <taxon>Desulfurococcales</taxon>
        <taxon>Desulfurococcaceae</taxon>
        <taxon>Aeropyrum</taxon>
    </lineage>
</organism>
<keyword evidence="2" id="KW-1133">Transmembrane helix</keyword>
<protein>
    <submittedName>
        <fullName evidence="3">Uncharacterized protein</fullName>
    </submittedName>
</protein>
<accession>U3TEQ5</accession>
<evidence type="ECO:0000313" key="4">
    <source>
        <dbReference type="Proteomes" id="UP000016887"/>
    </source>
</evidence>
<proteinExistence type="predicted"/>
<sequence length="240" mass="24310">MRSRTLLTLLLALLLASNLPYSSAAGEAKAPHLSLPQGVSTLQLPEGQGLAYSPGDLAYAEAFRTQLKGDTIIVVTGSEGLRLSGGVDDGALRAKATLPRGCEDLEPMVHAYLGRVSIGEIAMGYTRVSCGGGMAEVLVDLDGVLALAHPDPGELMTITITLAPGAALLIIAFQPAPEPSEGGAQGGEPPVDPGVTAREGRDSGLPLGLGSLAILALALSAAILGAILEGVHPRLRGGCP</sequence>
<dbReference type="eggNOG" id="arCOG14792">
    <property type="taxonomic scope" value="Archaea"/>
</dbReference>
<reference evidence="3 4" key="1">
    <citation type="journal article" date="2013" name="Appl. Environ. Microbiol.">
        <title>Variation of the Virus-Related Elements within Syntenic Genomes of the Hyperthermophilic Archaeon Aeropyrum.</title>
        <authorList>
            <person name="Daifuku T."/>
            <person name="Yoshida T."/>
            <person name="Kitamura T."/>
            <person name="Kawaichi S."/>
            <person name="Inoue T."/>
            <person name="Nomura K."/>
            <person name="Yoshida Y."/>
            <person name="Kuno S."/>
            <person name="Sako Y."/>
        </authorList>
    </citation>
    <scope>NUCLEOTIDE SEQUENCE [LARGE SCALE GENOMIC DNA]</scope>
    <source>
        <strain evidence="3 4">SY1</strain>
    </source>
</reference>